<sequence length="86" mass="9936">MASPRTRRALAEIKPRDENSAHWNRARLTTADPRLFFLCKREWCQGQQNVREKRPTGTAGSLKGQKSHPKFRDKCLDTSLLKEVKS</sequence>
<keyword evidence="3" id="KW-1185">Reference proteome</keyword>
<comment type="caution">
    <text evidence="2">The sequence shown here is derived from an EMBL/GenBank/DDBJ whole genome shotgun (WGS) entry which is preliminary data.</text>
</comment>
<dbReference type="AlphaFoldDB" id="A0A5B7E257"/>
<reference evidence="2 3" key="1">
    <citation type="submission" date="2019-05" db="EMBL/GenBank/DDBJ databases">
        <title>Another draft genome of Portunus trituberculatus and its Hox gene families provides insights of decapod evolution.</title>
        <authorList>
            <person name="Jeong J.-H."/>
            <person name="Song I."/>
            <person name="Kim S."/>
            <person name="Choi T."/>
            <person name="Kim D."/>
            <person name="Ryu S."/>
            <person name="Kim W."/>
        </authorList>
    </citation>
    <scope>NUCLEOTIDE SEQUENCE [LARGE SCALE GENOMIC DNA]</scope>
    <source>
        <tissue evidence="2">Muscle</tissue>
    </source>
</reference>
<name>A0A5B7E257_PORTR</name>
<evidence type="ECO:0000313" key="2">
    <source>
        <dbReference type="EMBL" id="MPC28071.1"/>
    </source>
</evidence>
<organism evidence="2 3">
    <name type="scientific">Portunus trituberculatus</name>
    <name type="common">Swimming crab</name>
    <name type="synonym">Neptunus trituberculatus</name>
    <dbReference type="NCBI Taxonomy" id="210409"/>
    <lineage>
        <taxon>Eukaryota</taxon>
        <taxon>Metazoa</taxon>
        <taxon>Ecdysozoa</taxon>
        <taxon>Arthropoda</taxon>
        <taxon>Crustacea</taxon>
        <taxon>Multicrustacea</taxon>
        <taxon>Malacostraca</taxon>
        <taxon>Eumalacostraca</taxon>
        <taxon>Eucarida</taxon>
        <taxon>Decapoda</taxon>
        <taxon>Pleocyemata</taxon>
        <taxon>Brachyura</taxon>
        <taxon>Eubrachyura</taxon>
        <taxon>Portunoidea</taxon>
        <taxon>Portunidae</taxon>
        <taxon>Portuninae</taxon>
        <taxon>Portunus</taxon>
    </lineage>
</organism>
<proteinExistence type="predicted"/>
<dbReference type="Proteomes" id="UP000324222">
    <property type="component" value="Unassembled WGS sequence"/>
</dbReference>
<accession>A0A5B7E257</accession>
<dbReference type="EMBL" id="VSRR010001850">
    <property type="protein sequence ID" value="MPC28071.1"/>
    <property type="molecule type" value="Genomic_DNA"/>
</dbReference>
<evidence type="ECO:0000313" key="3">
    <source>
        <dbReference type="Proteomes" id="UP000324222"/>
    </source>
</evidence>
<evidence type="ECO:0000256" key="1">
    <source>
        <dbReference type="SAM" id="MobiDB-lite"/>
    </source>
</evidence>
<feature type="region of interest" description="Disordered" evidence="1">
    <location>
        <begin position="48"/>
        <end position="70"/>
    </location>
</feature>
<gene>
    <name evidence="2" type="ORF">E2C01_021265</name>
</gene>
<protein>
    <submittedName>
        <fullName evidence="2">Uncharacterized protein</fullName>
    </submittedName>
</protein>